<sequence length="73" mass="8741">MKKPIKLKKINEKNIDIAKNERELIYCEKNNFNLEIELDKIINVVLSSCFFTKNKFIILIIIKKKKTFIKIIE</sequence>
<proteinExistence type="predicted"/>
<gene>
    <name evidence="1" type="ORF">STURON_00851</name>
</gene>
<evidence type="ECO:0000313" key="1">
    <source>
        <dbReference type="EMBL" id="AKU80097.1"/>
    </source>
</evidence>
<accession>A0A0K1P875</accession>
<name>A0A0K1P875_9MOLU</name>
<reference evidence="1 2" key="1">
    <citation type="journal article" date="2015" name="Genome Announc.">
        <title>Complete Genome Sequence of Spiroplasma turonicum Strain Tab4cT, a Parasite of a Horse Fly, Haematopota sp. (Diptera: Tabanidae).</title>
        <authorList>
            <person name="Davis R.E."/>
            <person name="Shao J."/>
            <person name="Zhao Y."/>
            <person name="Gasparich G.E."/>
            <person name="Gaynor B.J."/>
            <person name="Donofrio N."/>
        </authorList>
    </citation>
    <scope>NUCLEOTIDE SEQUENCE [LARGE SCALE GENOMIC DNA]</scope>
    <source>
        <strain evidence="1 2">Tab4c</strain>
    </source>
</reference>
<dbReference type="AlphaFoldDB" id="A0A0K1P875"/>
<protein>
    <submittedName>
        <fullName evidence="1">Uncharacterized protein</fullName>
    </submittedName>
</protein>
<evidence type="ECO:0000313" key="2">
    <source>
        <dbReference type="Proteomes" id="UP000067243"/>
    </source>
</evidence>
<dbReference type="EMBL" id="CP012328">
    <property type="protein sequence ID" value="AKU80097.1"/>
    <property type="molecule type" value="Genomic_DNA"/>
</dbReference>
<dbReference type="RefSeq" id="WP_158500523.1">
    <property type="nucleotide sequence ID" value="NZ_CP012328.1"/>
</dbReference>
<dbReference type="KEGG" id="stur:STURON_00851"/>
<organism evidence="1 2">
    <name type="scientific">Spiroplasma turonicum</name>
    <dbReference type="NCBI Taxonomy" id="216946"/>
    <lineage>
        <taxon>Bacteria</taxon>
        <taxon>Bacillati</taxon>
        <taxon>Mycoplasmatota</taxon>
        <taxon>Mollicutes</taxon>
        <taxon>Entomoplasmatales</taxon>
        <taxon>Spiroplasmataceae</taxon>
        <taxon>Spiroplasma</taxon>
    </lineage>
</organism>
<keyword evidence="2" id="KW-1185">Reference proteome</keyword>
<dbReference type="Proteomes" id="UP000067243">
    <property type="component" value="Chromosome"/>
</dbReference>